<dbReference type="Gene3D" id="3.20.20.80">
    <property type="entry name" value="Glycosidases"/>
    <property type="match status" value="1"/>
</dbReference>
<dbReference type="Pfam" id="PF22058">
    <property type="entry name" value="X25_BaPul_like"/>
    <property type="match status" value="3"/>
</dbReference>
<evidence type="ECO:0000313" key="6">
    <source>
        <dbReference type="Proteomes" id="UP000007652"/>
    </source>
</evidence>
<dbReference type="STRING" id="857293.CAAU_0607"/>
<dbReference type="EC" id="3.2.1.135" evidence="5"/>
<dbReference type="InterPro" id="IPR006047">
    <property type="entry name" value="GH13_cat_dom"/>
</dbReference>
<dbReference type="InterPro" id="IPR032091">
    <property type="entry name" value="Malt_amylase-like_C"/>
</dbReference>
<dbReference type="eggNOG" id="COG0296">
    <property type="taxonomic scope" value="Bacteria"/>
</dbReference>
<dbReference type="SMART" id="SM00642">
    <property type="entry name" value="Aamy"/>
    <property type="match status" value="1"/>
</dbReference>
<dbReference type="CDD" id="cd11338">
    <property type="entry name" value="AmyAc_CMD"/>
    <property type="match status" value="1"/>
</dbReference>
<proteinExistence type="inferred from homology"/>
<dbReference type="InterPro" id="IPR004185">
    <property type="entry name" value="Glyco_hydro_13_lg-like_dom"/>
</dbReference>
<dbReference type="PANTHER" id="PTHR10357">
    <property type="entry name" value="ALPHA-AMYLASE FAMILY MEMBER"/>
    <property type="match status" value="1"/>
</dbReference>
<keyword evidence="6" id="KW-1185">Reference proteome</keyword>
<dbReference type="SUPFAM" id="SSF51445">
    <property type="entry name" value="(Trans)glycosidases"/>
    <property type="match status" value="1"/>
</dbReference>
<dbReference type="PANTHER" id="PTHR10357:SF210">
    <property type="entry name" value="MALTODEXTRIN GLUCOSIDASE"/>
    <property type="match status" value="1"/>
</dbReference>
<dbReference type="SUPFAM" id="SSF81296">
    <property type="entry name" value="E set domains"/>
    <property type="match status" value="3"/>
</dbReference>
<keyword evidence="2 5" id="KW-0378">Hydrolase</keyword>
<organism evidence="5 6">
    <name type="scientific">Caloramator australicus RC3</name>
    <dbReference type="NCBI Taxonomy" id="857293"/>
    <lineage>
        <taxon>Bacteria</taxon>
        <taxon>Bacillati</taxon>
        <taxon>Bacillota</taxon>
        <taxon>Clostridia</taxon>
        <taxon>Eubacteriales</taxon>
        <taxon>Clostridiaceae</taxon>
        <taxon>Caloramator</taxon>
    </lineage>
</organism>
<evidence type="ECO:0000256" key="3">
    <source>
        <dbReference type="ARBA" id="ARBA00023295"/>
    </source>
</evidence>
<dbReference type="Gene3D" id="2.60.40.1180">
    <property type="entry name" value="Golgi alpha-mannosidase II"/>
    <property type="match status" value="1"/>
</dbReference>
<dbReference type="Pfam" id="PF16561">
    <property type="entry name" value="AMPK1_CBM"/>
    <property type="match status" value="1"/>
</dbReference>
<dbReference type="InterPro" id="IPR054409">
    <property type="entry name" value="X25_BaPul-like"/>
</dbReference>
<dbReference type="Gene3D" id="2.60.40.10">
    <property type="entry name" value="Immunoglobulins"/>
    <property type="match status" value="7"/>
</dbReference>
<dbReference type="CDD" id="cd02859">
    <property type="entry name" value="E_set_AMPKbeta_like_N"/>
    <property type="match status" value="1"/>
</dbReference>
<evidence type="ECO:0000256" key="2">
    <source>
        <dbReference type="ARBA" id="ARBA00022801"/>
    </source>
</evidence>
<dbReference type="GO" id="GO:0031216">
    <property type="term" value="F:neopullulanase activity"/>
    <property type="evidence" value="ECO:0007669"/>
    <property type="project" value="UniProtKB-EC"/>
</dbReference>
<dbReference type="Pfam" id="PF02922">
    <property type="entry name" value="CBM_48"/>
    <property type="match status" value="1"/>
</dbReference>
<dbReference type="InterPro" id="IPR004193">
    <property type="entry name" value="Glyco_hydro_13_N"/>
</dbReference>
<dbReference type="InterPro" id="IPR013783">
    <property type="entry name" value="Ig-like_fold"/>
</dbReference>
<comment type="caution">
    <text evidence="5">The sequence shown here is derived from an EMBL/GenBank/DDBJ whole genome shotgun (WGS) entry which is preliminary data.</text>
</comment>
<dbReference type="Pfam" id="PF16657">
    <property type="entry name" value="Malt_amylase_C"/>
    <property type="match status" value="1"/>
</dbReference>
<reference evidence="5 6" key="1">
    <citation type="journal article" date="2011" name="J. Bacteriol.">
        <title>Draft genome sequence of Caloramator australicus strain RC3T, a thermoanaerobe from the Great Artesian Basin of Australia.</title>
        <authorList>
            <person name="Ogg C.D."/>
            <person name="Patel B.K.C."/>
        </authorList>
    </citation>
    <scope>NUCLEOTIDE SEQUENCE [LARGE SCALE GENOMIC DNA]</scope>
    <source>
        <strain evidence="5 6">RC3</strain>
    </source>
</reference>
<dbReference type="InterPro" id="IPR032640">
    <property type="entry name" value="AMPK1_CBM"/>
</dbReference>
<feature type="domain" description="Glycosyl hydrolase family 13 catalytic" evidence="4">
    <location>
        <begin position="953"/>
        <end position="1405"/>
    </location>
</feature>
<evidence type="ECO:0000259" key="4">
    <source>
        <dbReference type="SMART" id="SM00642"/>
    </source>
</evidence>
<dbReference type="Proteomes" id="UP000007652">
    <property type="component" value="Unassembled WGS sequence"/>
</dbReference>
<evidence type="ECO:0000256" key="1">
    <source>
        <dbReference type="ARBA" id="ARBA00008061"/>
    </source>
</evidence>
<protein>
    <submittedName>
        <fullName evidence="5">Neopullulanase</fullName>
        <ecNumber evidence="5">3.2.1.135</ecNumber>
    </submittedName>
</protein>
<name>I7J4K6_9CLOT</name>
<dbReference type="InterPro" id="IPR014756">
    <property type="entry name" value="Ig_E-set"/>
</dbReference>
<dbReference type="EMBL" id="CAKP01000026">
    <property type="protein sequence ID" value="CCJ32691.1"/>
    <property type="molecule type" value="Genomic_DNA"/>
</dbReference>
<dbReference type="CDD" id="cd07184">
    <property type="entry name" value="E_set_Isoamylase_like_N"/>
    <property type="match status" value="1"/>
</dbReference>
<dbReference type="CDD" id="cd02857">
    <property type="entry name" value="E_set_CDase_PDE_N"/>
    <property type="match status" value="1"/>
</dbReference>
<comment type="similarity">
    <text evidence="1">Belongs to the glycosyl hydrolase 13 family.</text>
</comment>
<accession>I7J4K6</accession>
<evidence type="ECO:0000313" key="5">
    <source>
        <dbReference type="EMBL" id="CCJ32691.1"/>
    </source>
</evidence>
<dbReference type="eggNOG" id="COG0366">
    <property type="taxonomic scope" value="Bacteria"/>
</dbReference>
<sequence length="1678" mass="191935">MKRFKQRLSIILIFLFLVNFFPKLNLTSQVRASSRVDDIVALVGNFTLEGTKVENNWKPDDKNNFMKPYGNGIYEAVVDFKEAGSYEYKVALNRSWDENYPSQNRQLNLTEPKRVIFRFDNKNKRIIDSVNEPQEFKLSATLVGNLNDFVEDGQFWNPEDANFDLSYIGGGFFKGTFKLSPKTQNTKLEYKVAYDHKWSNGEVGQNREVQITAETDVTFLANPYLNLCVDSINNPWINTVVSIIGQVREGNTWDASTRGYEFDYLDGDGKFIYRSFLNAGSYEYKACENYSWDSGGIPRSGNKVLNIPEGGKYVIFIADVKNVALYDSINDYDKVAEILGLENPIISPEITLDGKVIFRYKNDRAERVSLAGSFNGWDKNANPMIKENGVWTLVLILNPGEYQYKFVVTENGNEYWVNDPSNPNVVDDGYGGKNSKLVVPSKVSSPVIEGNKVIFNYLDLTGKAREVYLAGSMTNWGDGKLLMTKGEDNVWSISLQLKPGKYLYKFIVDGNWMTDPQNPRKEGNPPFDNSVLYVPGLVDIDVPFEVEQNTSIKLIAKSMKEDGALEDYQNVEWSLIDNPNQIASLSDEGVLTLGQLPEGEDTIKIKISVKDKASNVQVLKEVQVVREASEVPGGRLVVLVGTVQHLVGANDWDPSSQITRMKHIGDGLYKFTIKDVPPGIYEYKVAMGSWNENYGKDGARDGANIQMQVTKKQDITFYYSDISHIITDSTKYVPLLGENRPKLVGLDKEYVMKDLRLTGVYSVSVYLKAGTYRGIRVVFGNDDYEYPEIVLNEDREVTFSYDYVTGLIFNNASQRNIDTSKIYYDSRDLSFKEPFGAVKIGENVKFRIRTGQDVSQVKLVVLTPNGKESIDMTKTIAEDNYIWSTNYIPKEKGMYQYYFIISNGSEVKAFGDDDGLYGKGKADDLGKVLYYGLNVYLPDFKTPDWMKNAVIYHIFPDRFYNGDKKNDYSQKFARGSVLYEFYDDWYAIPEVPSLEDREDYKGTRGDKEWCNEMYGGDIEGVIKRLDYLKALGINVIYFNPISKSISNHRYDASDYKGLDPLLGSMDDFVRLAKEAKKRGIKIILDGVLNHVSDDSIYFDRYGKYMTKGKPLGAYQYWSRVYDLMNLEGLSQLEAENRVQEYFRSIGITDFHYKDWFRIENRKVDVGKPTEHYYYEGWWGFDSMPVIQALNGSEYQVKSWAEEVIDGEDSHTRYWLRKGASGWRLDVANEVSDETWVNFRRVVKEEGDNVIIGEIWDDATRYLLGDMYDSVMNYRFRGALLDFFMGQKDSEKVMETLELIREQYPREAFYAMFNLIDSHDTQRTISAFDGYQKSVKDIANPPSENAKKLLKLAALMQMTYPGAPVIYYGDEAGQYGADDPDNRRAFPWGKGDRELVEWYAKLANIRNNYDVLRTGEIKPILAHKDVLAYVREKASDKAIIVINRGDSKSVSLNVPYENGTKFVDLISGQEIIVLNGNINLNLNEKSGVILVNKVKNITIDGESLKPAYDPSFVLEKRIMHKNDAEEFKLIRSLLNTEKENVFSVSGKLSREVLYAASLNDLLLSYCDKNIEVIYKAKDILRNINDYFELNISNIKSAKLNKIRGRDFIGFNISSNIETLYNTVFKTKIEIDKKKFNNAYVYYFNGSTFVYVPSRIKDKTVEFETKYLGDFIILNRPLDD</sequence>
<dbReference type="CDD" id="cd12962">
    <property type="entry name" value="X25_BaPul_like"/>
    <property type="match status" value="2"/>
</dbReference>
<dbReference type="Pfam" id="PF00128">
    <property type="entry name" value="Alpha-amylase"/>
    <property type="match status" value="1"/>
</dbReference>
<dbReference type="OrthoDB" id="9805159at2"/>
<keyword evidence="3 5" id="KW-0326">Glycosidase</keyword>
<dbReference type="SUPFAM" id="SSF51011">
    <property type="entry name" value="Glycosyl hydrolase domain"/>
    <property type="match status" value="1"/>
</dbReference>
<dbReference type="Gene3D" id="3.90.400.10">
    <property type="entry name" value="Oligo-1,6-glucosidase, Domain 2"/>
    <property type="match status" value="1"/>
</dbReference>
<dbReference type="RefSeq" id="WP_008907969.1">
    <property type="nucleotide sequence ID" value="NZ_CAKP01000026.1"/>
</dbReference>
<dbReference type="GO" id="GO:0005975">
    <property type="term" value="P:carbohydrate metabolic process"/>
    <property type="evidence" value="ECO:0007669"/>
    <property type="project" value="InterPro"/>
</dbReference>
<dbReference type="InterPro" id="IPR013780">
    <property type="entry name" value="Glyco_hydro_b"/>
</dbReference>
<gene>
    <name evidence="5" type="ORF">CAAU_0607</name>
</gene>
<dbReference type="InterPro" id="IPR017853">
    <property type="entry name" value="GH"/>
</dbReference>
<dbReference type="InterPro" id="IPR045857">
    <property type="entry name" value="O16G_dom_2"/>
</dbReference>